<sequence length="98" mass="10891">MAEKLAPDTRAAALTELSGTGWAETPGRDAIAKTFRFANFVEAFGWMTRVAIWAEKWNHHPEWRNVYATVEVTLSTHDAAGLTELDVKLAKKMDALST</sequence>
<dbReference type="PANTHER" id="PTHR12599:SF0">
    <property type="entry name" value="PTERIN-4-ALPHA-CARBINOLAMINE DEHYDRATASE"/>
    <property type="match status" value="1"/>
</dbReference>
<proteinExistence type="inferred from homology"/>
<comment type="caution">
    <text evidence="5">The sequence shown here is derived from an EMBL/GenBank/DDBJ whole genome shotgun (WGS) entry which is preliminary data.</text>
</comment>
<evidence type="ECO:0000313" key="8">
    <source>
        <dbReference type="Proteomes" id="UP000634647"/>
    </source>
</evidence>
<dbReference type="CDD" id="cd00914">
    <property type="entry name" value="PCD_DCoH_subfamily_b"/>
    <property type="match status" value="1"/>
</dbReference>
<dbReference type="EMBL" id="BNAB01000001">
    <property type="protein sequence ID" value="GHD99107.1"/>
    <property type="molecule type" value="Genomic_DNA"/>
</dbReference>
<name>A0AAN4UNZ3_9RHOB</name>
<dbReference type="SUPFAM" id="SSF55248">
    <property type="entry name" value="PCD-like"/>
    <property type="match status" value="1"/>
</dbReference>
<dbReference type="NCBIfam" id="NF002018">
    <property type="entry name" value="PRK00823.1-3"/>
    <property type="match status" value="1"/>
</dbReference>
<dbReference type="RefSeq" id="WP_035839617.1">
    <property type="nucleotide sequence ID" value="NZ_BNAB01000001.1"/>
</dbReference>
<evidence type="ECO:0000313" key="7">
    <source>
        <dbReference type="Proteomes" id="UP000199541"/>
    </source>
</evidence>
<evidence type="ECO:0000256" key="3">
    <source>
        <dbReference type="ARBA" id="ARBA00023239"/>
    </source>
</evidence>
<evidence type="ECO:0000256" key="2">
    <source>
        <dbReference type="ARBA" id="ARBA00006472"/>
    </source>
</evidence>
<dbReference type="Gene3D" id="3.30.1360.20">
    <property type="entry name" value="Transcriptional coactivator/pterin dehydratase"/>
    <property type="match status" value="1"/>
</dbReference>
<keyword evidence="3 4" id="KW-0456">Lyase</keyword>
<gene>
    <name evidence="5" type="ORF">GCM10008024_05310</name>
    <name evidence="6" type="ORF">SAMN05444006_10117</name>
</gene>
<dbReference type="InterPro" id="IPR001533">
    <property type="entry name" value="Pterin_deHydtase"/>
</dbReference>
<comment type="similarity">
    <text evidence="2 4">Belongs to the pterin-4-alpha-carbinolamine dehydratase family.</text>
</comment>
<protein>
    <recommendedName>
        <fullName evidence="4">Putative pterin-4-alpha-carbinolamine dehydratase</fullName>
        <shortName evidence="4">PHS</shortName>
        <ecNumber evidence="4">4.2.1.96</ecNumber>
    </recommendedName>
    <alternativeName>
        <fullName evidence="4">4-alpha-hydroxy-tetrahydropterin dehydratase</fullName>
    </alternativeName>
    <alternativeName>
        <fullName evidence="4">Pterin carbinolamine dehydratase</fullName>
        <shortName evidence="4">PCD</shortName>
    </alternativeName>
</protein>
<dbReference type="GO" id="GO:0008124">
    <property type="term" value="F:4-alpha-hydroxytetrahydrobiopterin dehydratase activity"/>
    <property type="evidence" value="ECO:0007669"/>
    <property type="project" value="UniProtKB-UniRule"/>
</dbReference>
<dbReference type="AlphaFoldDB" id="A0AAN4UNZ3"/>
<organism evidence="5 8">
    <name type="scientific">Allgaiera indica</name>
    <dbReference type="NCBI Taxonomy" id="765699"/>
    <lineage>
        <taxon>Bacteria</taxon>
        <taxon>Pseudomonadati</taxon>
        <taxon>Pseudomonadota</taxon>
        <taxon>Alphaproteobacteria</taxon>
        <taxon>Rhodobacterales</taxon>
        <taxon>Paracoccaceae</taxon>
        <taxon>Allgaiera</taxon>
    </lineage>
</organism>
<accession>A0AAN4UNZ3</accession>
<dbReference type="Proteomes" id="UP000199541">
    <property type="component" value="Unassembled WGS sequence"/>
</dbReference>
<dbReference type="GO" id="GO:0006729">
    <property type="term" value="P:tetrahydrobiopterin biosynthetic process"/>
    <property type="evidence" value="ECO:0007669"/>
    <property type="project" value="InterPro"/>
</dbReference>
<reference evidence="5" key="1">
    <citation type="journal article" date="2014" name="Int. J. Syst. Evol. Microbiol.">
        <title>Complete genome sequence of Corynebacterium casei LMG S-19264T (=DSM 44701T), isolated from a smear-ripened cheese.</title>
        <authorList>
            <consortium name="US DOE Joint Genome Institute (JGI-PGF)"/>
            <person name="Walter F."/>
            <person name="Albersmeier A."/>
            <person name="Kalinowski J."/>
            <person name="Ruckert C."/>
        </authorList>
    </citation>
    <scope>NUCLEOTIDE SEQUENCE</scope>
    <source>
        <strain evidence="5">CGMCC 1.10859</strain>
    </source>
</reference>
<evidence type="ECO:0000256" key="1">
    <source>
        <dbReference type="ARBA" id="ARBA00001554"/>
    </source>
</evidence>
<dbReference type="Pfam" id="PF01329">
    <property type="entry name" value="Pterin_4a"/>
    <property type="match status" value="1"/>
</dbReference>
<evidence type="ECO:0000256" key="4">
    <source>
        <dbReference type="HAMAP-Rule" id="MF_00434"/>
    </source>
</evidence>
<dbReference type="EMBL" id="FNOB01000001">
    <property type="protein sequence ID" value="SDW00476.1"/>
    <property type="molecule type" value="Genomic_DNA"/>
</dbReference>
<dbReference type="EC" id="4.2.1.96" evidence="4"/>
<keyword evidence="7" id="KW-1185">Reference proteome</keyword>
<evidence type="ECO:0000313" key="5">
    <source>
        <dbReference type="EMBL" id="GHD99107.1"/>
    </source>
</evidence>
<dbReference type="Proteomes" id="UP000634647">
    <property type="component" value="Unassembled WGS sequence"/>
</dbReference>
<evidence type="ECO:0000313" key="6">
    <source>
        <dbReference type="EMBL" id="SDW00476.1"/>
    </source>
</evidence>
<dbReference type="PANTHER" id="PTHR12599">
    <property type="entry name" value="PTERIN-4-ALPHA-CARBINOLAMINE DEHYDRATASE"/>
    <property type="match status" value="1"/>
</dbReference>
<comment type="catalytic activity">
    <reaction evidence="1 4">
        <text>(4aS,6R)-4a-hydroxy-L-erythro-5,6,7,8-tetrahydrobiopterin = (6R)-L-erythro-6,7-dihydrobiopterin + H2O</text>
        <dbReference type="Rhea" id="RHEA:11920"/>
        <dbReference type="ChEBI" id="CHEBI:15377"/>
        <dbReference type="ChEBI" id="CHEBI:15642"/>
        <dbReference type="ChEBI" id="CHEBI:43120"/>
        <dbReference type="EC" id="4.2.1.96"/>
    </reaction>
</comment>
<dbReference type="InterPro" id="IPR036428">
    <property type="entry name" value="PCD_sf"/>
</dbReference>
<reference evidence="5" key="3">
    <citation type="submission" date="2023-06" db="EMBL/GenBank/DDBJ databases">
        <authorList>
            <person name="Sun Q."/>
            <person name="Zhou Y."/>
        </authorList>
    </citation>
    <scope>NUCLEOTIDE SEQUENCE</scope>
    <source>
        <strain evidence="5">CGMCC 1.10859</strain>
    </source>
</reference>
<reference evidence="6 7" key="2">
    <citation type="submission" date="2016-10" db="EMBL/GenBank/DDBJ databases">
        <authorList>
            <person name="Varghese N."/>
            <person name="Submissions S."/>
        </authorList>
    </citation>
    <scope>NUCLEOTIDE SEQUENCE [LARGE SCALE GENOMIC DNA]</scope>
    <source>
        <strain evidence="6 7">DSM 24802</strain>
    </source>
</reference>
<dbReference type="HAMAP" id="MF_00434">
    <property type="entry name" value="Pterin_4_alpha"/>
    <property type="match status" value="1"/>
</dbReference>